<gene>
    <name evidence="2" type="ORF">CEXT_117541</name>
</gene>
<sequence>MQHQAYITENWGAPRALRTRDRKKESSSSKFAKKSNEIKPQQNKRLQIALTIRRIRRYIFLCPHFLTLAVRLTLDDTPLFSSHGRVVCKFGESSTKLRKCLMRITSLLYTCCRSHSTENDDSI</sequence>
<dbReference type="Proteomes" id="UP001054945">
    <property type="component" value="Unassembled WGS sequence"/>
</dbReference>
<name>A0AAV4QZR1_CAEEX</name>
<keyword evidence="3" id="KW-1185">Reference proteome</keyword>
<accession>A0AAV4QZR1</accession>
<organism evidence="2 3">
    <name type="scientific">Caerostris extrusa</name>
    <name type="common">Bark spider</name>
    <name type="synonym">Caerostris bankana</name>
    <dbReference type="NCBI Taxonomy" id="172846"/>
    <lineage>
        <taxon>Eukaryota</taxon>
        <taxon>Metazoa</taxon>
        <taxon>Ecdysozoa</taxon>
        <taxon>Arthropoda</taxon>
        <taxon>Chelicerata</taxon>
        <taxon>Arachnida</taxon>
        <taxon>Araneae</taxon>
        <taxon>Araneomorphae</taxon>
        <taxon>Entelegynae</taxon>
        <taxon>Araneoidea</taxon>
        <taxon>Araneidae</taxon>
        <taxon>Caerostris</taxon>
    </lineage>
</organism>
<evidence type="ECO:0000256" key="1">
    <source>
        <dbReference type="SAM" id="MobiDB-lite"/>
    </source>
</evidence>
<comment type="caution">
    <text evidence="2">The sequence shown here is derived from an EMBL/GenBank/DDBJ whole genome shotgun (WGS) entry which is preliminary data.</text>
</comment>
<feature type="region of interest" description="Disordered" evidence="1">
    <location>
        <begin position="1"/>
        <end position="40"/>
    </location>
</feature>
<reference evidence="2 3" key="1">
    <citation type="submission" date="2021-06" db="EMBL/GenBank/DDBJ databases">
        <title>Caerostris extrusa draft genome.</title>
        <authorList>
            <person name="Kono N."/>
            <person name="Arakawa K."/>
        </authorList>
    </citation>
    <scope>NUCLEOTIDE SEQUENCE [LARGE SCALE GENOMIC DNA]</scope>
</reference>
<protein>
    <submittedName>
        <fullName evidence="2">Uncharacterized protein</fullName>
    </submittedName>
</protein>
<proteinExistence type="predicted"/>
<evidence type="ECO:0000313" key="2">
    <source>
        <dbReference type="EMBL" id="GIY13791.1"/>
    </source>
</evidence>
<dbReference type="AlphaFoldDB" id="A0AAV4QZR1"/>
<evidence type="ECO:0000313" key="3">
    <source>
        <dbReference type="Proteomes" id="UP001054945"/>
    </source>
</evidence>
<feature type="compositionally biased region" description="Basic and acidic residues" evidence="1">
    <location>
        <begin position="18"/>
        <end position="27"/>
    </location>
</feature>
<dbReference type="EMBL" id="BPLR01007003">
    <property type="protein sequence ID" value="GIY13791.1"/>
    <property type="molecule type" value="Genomic_DNA"/>
</dbReference>